<evidence type="ECO:0008006" key="5">
    <source>
        <dbReference type="Google" id="ProtNLM"/>
    </source>
</evidence>
<name>A0A8J4AA40_9ACTN</name>
<feature type="region of interest" description="Disordered" evidence="1">
    <location>
        <begin position="1"/>
        <end position="167"/>
    </location>
</feature>
<accession>A0A8J4AA40</accession>
<dbReference type="Pfam" id="PF09534">
    <property type="entry name" value="Trp_oprn_chp"/>
    <property type="match status" value="1"/>
</dbReference>
<keyword evidence="4" id="KW-1185">Reference proteome</keyword>
<evidence type="ECO:0000256" key="1">
    <source>
        <dbReference type="SAM" id="MobiDB-lite"/>
    </source>
</evidence>
<dbReference type="Proteomes" id="UP000614996">
    <property type="component" value="Unassembled WGS sequence"/>
</dbReference>
<proteinExistence type="predicted"/>
<dbReference type="EMBL" id="BOPO01000016">
    <property type="protein sequence ID" value="GIL26030.1"/>
    <property type="molecule type" value="Genomic_DNA"/>
</dbReference>
<protein>
    <recommendedName>
        <fullName evidence="5">Trp biosynthesis-associated membrane protein</fullName>
    </recommendedName>
</protein>
<evidence type="ECO:0000256" key="2">
    <source>
        <dbReference type="SAM" id="Phobius"/>
    </source>
</evidence>
<dbReference type="InterPro" id="IPR019051">
    <property type="entry name" value="Trp_biosyn_TM_oprn/chp"/>
</dbReference>
<gene>
    <name evidence="3" type="ORF">NUM_12840</name>
</gene>
<sequence length="343" mass="35050">MSDRRADTHPGTDPTAADQPAPDNPEPDRPESDQLAAERAGSDDADPDRAGSDDAEPGRVESDRAESDRVESDRVETGRAESDRAEPYRTESDHPGSDRVGSGGASAPGAGSSDESTGTTEVAGPVLGRETPEPDDAPGPDATTSAARDRSVPGRSVPGRSGARRPSTRGQLVLAVVACTLGAGIALYAASKNWSVQAGRPLGPLHLQQTGRTGTEITPVVPTLALISLAGAGALVATRRIGRLLVGVLLILTGFGVAAGAGYGLSVATHDPGSVTAGWAITALVGGLLVAVVGFGTVRRGRNWPTMGSRYERPAGRAARVGADDDAAKIWDAIDDGHDPTVR</sequence>
<dbReference type="AlphaFoldDB" id="A0A8J4AA40"/>
<feature type="compositionally biased region" description="Basic and acidic residues" evidence="1">
    <location>
        <begin position="47"/>
        <end position="97"/>
    </location>
</feature>
<keyword evidence="2" id="KW-1133">Transmembrane helix</keyword>
<organism evidence="3 4">
    <name type="scientific">Actinocatenispora comari</name>
    <dbReference type="NCBI Taxonomy" id="2807577"/>
    <lineage>
        <taxon>Bacteria</taxon>
        <taxon>Bacillati</taxon>
        <taxon>Actinomycetota</taxon>
        <taxon>Actinomycetes</taxon>
        <taxon>Micromonosporales</taxon>
        <taxon>Micromonosporaceae</taxon>
        <taxon>Actinocatenispora</taxon>
    </lineage>
</organism>
<feature type="compositionally biased region" description="Basic and acidic residues" evidence="1">
    <location>
        <begin position="1"/>
        <end position="10"/>
    </location>
</feature>
<feature type="transmembrane region" description="Helical" evidence="2">
    <location>
        <begin position="217"/>
        <end position="237"/>
    </location>
</feature>
<dbReference type="RefSeq" id="WP_207123629.1">
    <property type="nucleotide sequence ID" value="NZ_BOPO01000016.1"/>
</dbReference>
<keyword evidence="2" id="KW-0812">Transmembrane</keyword>
<feature type="transmembrane region" description="Helical" evidence="2">
    <location>
        <begin position="244"/>
        <end position="265"/>
    </location>
</feature>
<feature type="transmembrane region" description="Helical" evidence="2">
    <location>
        <begin position="172"/>
        <end position="191"/>
    </location>
</feature>
<feature type="transmembrane region" description="Helical" evidence="2">
    <location>
        <begin position="277"/>
        <end position="298"/>
    </location>
</feature>
<reference evidence="4" key="1">
    <citation type="journal article" date="2021" name="Int. J. Syst. Evol. Microbiol.">
        <title>Actinocatenispora comari sp. nov., an endophytic actinomycete isolated from aerial parts of Comarum salesowianum.</title>
        <authorList>
            <person name="Oyunbileg N."/>
            <person name="Iizaka Y."/>
            <person name="Hamada M."/>
            <person name="Davaapurev B.O."/>
            <person name="Fukumoto A."/>
            <person name="Tsetseg B."/>
            <person name="Kato F."/>
            <person name="Tamura T."/>
            <person name="Batkhuu J."/>
            <person name="Anzai Y."/>
        </authorList>
    </citation>
    <scope>NUCLEOTIDE SEQUENCE [LARGE SCALE GENOMIC DNA]</scope>
    <source>
        <strain evidence="4">NUM-2625</strain>
    </source>
</reference>
<evidence type="ECO:0000313" key="3">
    <source>
        <dbReference type="EMBL" id="GIL26030.1"/>
    </source>
</evidence>
<keyword evidence="2" id="KW-0472">Membrane</keyword>
<comment type="caution">
    <text evidence="3">The sequence shown here is derived from an EMBL/GenBank/DDBJ whole genome shotgun (WGS) entry which is preliminary data.</text>
</comment>
<evidence type="ECO:0000313" key="4">
    <source>
        <dbReference type="Proteomes" id="UP000614996"/>
    </source>
</evidence>